<dbReference type="Proteomes" id="UP000281261">
    <property type="component" value="Unassembled WGS sequence"/>
</dbReference>
<evidence type="ECO:0000313" key="2">
    <source>
        <dbReference type="Proteomes" id="UP000281261"/>
    </source>
</evidence>
<protein>
    <submittedName>
        <fullName evidence="1">Uncharacterized protein</fullName>
    </submittedName>
</protein>
<proteinExistence type="predicted"/>
<reference evidence="1 2" key="1">
    <citation type="submission" date="2018-06" db="EMBL/GenBank/DDBJ databases">
        <title>Extensive metabolic versatility and redundancy in microbially diverse, dynamic hydrothermal sediments.</title>
        <authorList>
            <person name="Dombrowski N."/>
            <person name="Teske A."/>
            <person name="Baker B.J."/>
        </authorList>
    </citation>
    <scope>NUCLEOTIDE SEQUENCE [LARGE SCALE GENOMIC DNA]</scope>
    <source>
        <strain evidence="1">B79_G16</strain>
    </source>
</reference>
<accession>A0A420ZCJ1</accession>
<organism evidence="1 2">
    <name type="scientific">candidate division Kazan bacterium</name>
    <dbReference type="NCBI Taxonomy" id="2202143"/>
    <lineage>
        <taxon>Bacteria</taxon>
        <taxon>Bacteria division Kazan-3B-28</taxon>
    </lineage>
</organism>
<sequence>MNVVWIVLILLAIYLISKNDPVIANYLKERIEGFKKYADDEKIKVLLPQLETAIEEAQEDNRWSILEIVKVIILLDKIQRRINEINEEEPEPEPEPEPNPYKWVKGILTLNPIPSAKEIWDMGFNVLLPYGYRYDSQKQFIKEYAQLGGKIIAEYKFPQDLLSEVENSVIAYCLLDEPDCRRKDIDEMEEWVKILRGKTGKPIGCVLCGGDIGCGYGGKAEWIKFINTKLDFVMLSCYPYATFIEEGKETEEMERCLEKEWKGIKVPIIPVLQAHWTEKYHLRRPNPEEQVEFWNSKNYGYIVYPWRDESSGVKDDKERWEKAING</sequence>
<dbReference type="EMBL" id="QMNG01000016">
    <property type="protein sequence ID" value="RLC37003.1"/>
    <property type="molecule type" value="Genomic_DNA"/>
</dbReference>
<comment type="caution">
    <text evidence="1">The sequence shown here is derived from an EMBL/GenBank/DDBJ whole genome shotgun (WGS) entry which is preliminary data.</text>
</comment>
<evidence type="ECO:0000313" key="1">
    <source>
        <dbReference type="EMBL" id="RLC37003.1"/>
    </source>
</evidence>
<gene>
    <name evidence="1" type="ORF">DRH29_03215</name>
</gene>
<name>A0A420ZCJ1_UNCK3</name>
<dbReference type="AlphaFoldDB" id="A0A420ZCJ1"/>